<proteinExistence type="inferred from homology"/>
<keyword evidence="10" id="KW-0413">Isomerase</keyword>
<dbReference type="GO" id="GO:0019146">
    <property type="term" value="F:arabinose-5-phosphate isomerase activity"/>
    <property type="evidence" value="ECO:0007669"/>
    <property type="project" value="UniProtKB-ARBA"/>
</dbReference>
<dbReference type="Proteomes" id="UP000541470">
    <property type="component" value="Unassembled WGS sequence"/>
</dbReference>
<dbReference type="Gene3D" id="3.10.580.10">
    <property type="entry name" value="CBS-domain"/>
    <property type="match status" value="1"/>
</dbReference>
<keyword evidence="3 7" id="KW-0129">CBS domain</keyword>
<dbReference type="GO" id="GO:1901135">
    <property type="term" value="P:carbohydrate derivative metabolic process"/>
    <property type="evidence" value="ECO:0007669"/>
    <property type="project" value="InterPro"/>
</dbReference>
<evidence type="ECO:0000313" key="10">
    <source>
        <dbReference type="EMBL" id="NML72606.1"/>
    </source>
</evidence>
<organism evidence="10 11">
    <name type="scientific">Rhizobium terricola</name>
    <dbReference type="NCBI Taxonomy" id="2728849"/>
    <lineage>
        <taxon>Bacteria</taxon>
        <taxon>Pseudomonadati</taxon>
        <taxon>Pseudomonadota</taxon>
        <taxon>Alphaproteobacteria</taxon>
        <taxon>Hyphomicrobiales</taxon>
        <taxon>Rhizobiaceae</taxon>
        <taxon>Rhizobium/Agrobacterium group</taxon>
        <taxon>Rhizobium</taxon>
    </lineage>
</organism>
<evidence type="ECO:0000256" key="6">
    <source>
        <dbReference type="PIRSR" id="PIRSR004692-3"/>
    </source>
</evidence>
<evidence type="ECO:0000256" key="5">
    <source>
        <dbReference type="PIRSR" id="PIRSR004692-2"/>
    </source>
</evidence>
<feature type="site" description="Catalytically relevant" evidence="6">
    <location>
        <position position="116"/>
    </location>
</feature>
<dbReference type="InterPro" id="IPR001347">
    <property type="entry name" value="SIS_dom"/>
</dbReference>
<dbReference type="SUPFAM" id="SSF53697">
    <property type="entry name" value="SIS domain"/>
    <property type="match status" value="1"/>
</dbReference>
<dbReference type="NCBIfam" id="TIGR00393">
    <property type="entry name" value="kpsF"/>
    <property type="match status" value="1"/>
</dbReference>
<keyword evidence="2" id="KW-0677">Repeat</keyword>
<dbReference type="PANTHER" id="PTHR42745">
    <property type="match status" value="1"/>
</dbReference>
<keyword evidence="11" id="KW-1185">Reference proteome</keyword>
<gene>
    <name evidence="10" type="ORF">HHL25_00565</name>
</gene>
<reference evidence="10 11" key="1">
    <citation type="submission" date="2020-04" db="EMBL/GenBank/DDBJ databases">
        <title>Rhizobium sp. S-51 isolated from soil.</title>
        <authorList>
            <person name="Dahal R.H."/>
        </authorList>
    </citation>
    <scope>NUCLEOTIDE SEQUENCE [LARGE SCALE GENOMIC DNA]</scope>
    <source>
        <strain evidence="10 11">S-51</strain>
    </source>
</reference>
<dbReference type="Pfam" id="PF01380">
    <property type="entry name" value="SIS"/>
    <property type="match status" value="1"/>
</dbReference>
<comment type="similarity">
    <text evidence="1 4">Belongs to the SIS family. GutQ/KpsF subfamily.</text>
</comment>
<feature type="domain" description="CBS" evidence="8">
    <location>
        <begin position="279"/>
        <end position="331"/>
    </location>
</feature>
<feature type="site" description="Catalytically relevant" evidence="6">
    <location>
        <position position="157"/>
    </location>
</feature>
<dbReference type="InterPro" id="IPR050986">
    <property type="entry name" value="GutQ/KpsF_isomerases"/>
</dbReference>
<evidence type="ECO:0000259" key="9">
    <source>
        <dbReference type="PROSITE" id="PS51464"/>
    </source>
</evidence>
<comment type="caution">
    <text evidence="10">The sequence shown here is derived from an EMBL/GenBank/DDBJ whole genome shotgun (WGS) entry which is preliminary data.</text>
</comment>
<feature type="binding site" evidence="5">
    <location>
        <position position="87"/>
    </location>
    <ligand>
        <name>Zn(2+)</name>
        <dbReference type="ChEBI" id="CHEBI:29105"/>
    </ligand>
</feature>
<evidence type="ECO:0000256" key="2">
    <source>
        <dbReference type="ARBA" id="ARBA00022737"/>
    </source>
</evidence>
<evidence type="ECO:0000259" key="8">
    <source>
        <dbReference type="PROSITE" id="PS51371"/>
    </source>
</evidence>
<dbReference type="InterPro" id="IPR035474">
    <property type="entry name" value="SIS_Kpsf"/>
</dbReference>
<evidence type="ECO:0000256" key="3">
    <source>
        <dbReference type="ARBA" id="ARBA00023122"/>
    </source>
</evidence>
<sequence>MIKRAVNLVEAGAIESALRVVTTERNGLVALEEALTNGLAGPFCNAVNIIGGISGRLIVTGVGKSGHIGTKLAATFASTGTPAFFVHPAEANHGDLGMIGRDDAILAMSWSGESQELQGILSYSRRFSIPLIAMTAGENSTLAREADVVLLLPKVQEACPHGLAPTTSTVLQLAMGDAIAISLLEARGFTPNDFRVFHPGGKLGASLTHVRDIMHTGDRLPLVRQGTPMPEAIVTLSHKHFGCVAVLDDDGKLAGIVTEGDMARNLSRNLAELSVDDVMTRTPKTIKPSTLATAALAILNQHSIGALLVVDEDNRPIGLVHFHDLLRIGVA</sequence>
<keyword evidence="5" id="KW-0862">Zinc</keyword>
<dbReference type="CDD" id="cd05014">
    <property type="entry name" value="SIS_Kpsf"/>
    <property type="match status" value="1"/>
</dbReference>
<dbReference type="GO" id="GO:0097367">
    <property type="term" value="F:carbohydrate derivative binding"/>
    <property type="evidence" value="ECO:0007669"/>
    <property type="project" value="InterPro"/>
</dbReference>
<dbReference type="InterPro" id="IPR046342">
    <property type="entry name" value="CBS_dom_sf"/>
</dbReference>
<accession>A0A7Y0ASC7</accession>
<evidence type="ECO:0000256" key="1">
    <source>
        <dbReference type="ARBA" id="ARBA00008165"/>
    </source>
</evidence>
<dbReference type="SMART" id="SM00116">
    <property type="entry name" value="CBS"/>
    <property type="match status" value="2"/>
</dbReference>
<evidence type="ECO:0000256" key="4">
    <source>
        <dbReference type="PIRNR" id="PIRNR004692"/>
    </source>
</evidence>
<dbReference type="GO" id="GO:0005975">
    <property type="term" value="P:carbohydrate metabolic process"/>
    <property type="evidence" value="ECO:0007669"/>
    <property type="project" value="InterPro"/>
</dbReference>
<dbReference type="RefSeq" id="WP_169586230.1">
    <property type="nucleotide sequence ID" value="NZ_JABBGK010000001.1"/>
</dbReference>
<dbReference type="InterPro" id="IPR000644">
    <property type="entry name" value="CBS_dom"/>
</dbReference>
<feature type="site" description="Catalytically relevant" evidence="6">
    <location>
        <position position="64"/>
    </location>
</feature>
<feature type="domain" description="SIS" evidence="9">
    <location>
        <begin position="46"/>
        <end position="189"/>
    </location>
</feature>
<name>A0A7Y0ASC7_9HYPH</name>
<dbReference type="Gene3D" id="3.40.50.10490">
    <property type="entry name" value="Glucose-6-phosphate isomerase like protein, domain 1"/>
    <property type="match status" value="1"/>
</dbReference>
<evidence type="ECO:0000313" key="11">
    <source>
        <dbReference type="Proteomes" id="UP000541470"/>
    </source>
</evidence>
<dbReference type="AlphaFoldDB" id="A0A7Y0ASC7"/>
<dbReference type="PROSITE" id="PS51371">
    <property type="entry name" value="CBS"/>
    <property type="match status" value="2"/>
</dbReference>
<dbReference type="Pfam" id="PF00571">
    <property type="entry name" value="CBS"/>
    <property type="match status" value="2"/>
</dbReference>
<dbReference type="CDD" id="cd04604">
    <property type="entry name" value="CBS_pair_SIS_assoc"/>
    <property type="match status" value="1"/>
</dbReference>
<dbReference type="GO" id="GO:0046872">
    <property type="term" value="F:metal ion binding"/>
    <property type="evidence" value="ECO:0007669"/>
    <property type="project" value="UniProtKB-KW"/>
</dbReference>
<dbReference type="InterPro" id="IPR046348">
    <property type="entry name" value="SIS_dom_sf"/>
</dbReference>
<dbReference type="PROSITE" id="PS51464">
    <property type="entry name" value="SIS"/>
    <property type="match status" value="1"/>
</dbReference>
<protein>
    <submittedName>
        <fullName evidence="10">KpsF/GutQ family sugar-phosphate isomerase</fullName>
    </submittedName>
</protein>
<feature type="site" description="Catalytically relevant" evidence="6">
    <location>
        <position position="198"/>
    </location>
</feature>
<dbReference type="PIRSF" id="PIRSF004692">
    <property type="entry name" value="KdsD_KpsF"/>
    <property type="match status" value="1"/>
</dbReference>
<keyword evidence="5" id="KW-0479">Metal-binding</keyword>
<feature type="domain" description="CBS" evidence="8">
    <location>
        <begin position="214"/>
        <end position="272"/>
    </location>
</feature>
<dbReference type="FunFam" id="3.40.50.10490:FF:000011">
    <property type="entry name" value="Arabinose 5-phosphate isomerase"/>
    <property type="match status" value="1"/>
</dbReference>
<dbReference type="InterPro" id="IPR004800">
    <property type="entry name" value="KdsD/KpsF-type"/>
</dbReference>
<evidence type="ECO:0000256" key="7">
    <source>
        <dbReference type="PROSITE-ProRule" id="PRU00703"/>
    </source>
</evidence>
<dbReference type="EMBL" id="JABBGK010000001">
    <property type="protein sequence ID" value="NML72606.1"/>
    <property type="molecule type" value="Genomic_DNA"/>
</dbReference>
<dbReference type="PANTHER" id="PTHR42745:SF1">
    <property type="entry name" value="ARABINOSE 5-PHOSPHATE ISOMERASE KDSD"/>
    <property type="match status" value="1"/>
</dbReference>